<reference evidence="1 2" key="1">
    <citation type="submission" date="2017-02" db="EMBL/GenBank/DDBJ databases">
        <authorList>
            <person name="Peterson S.W."/>
        </authorList>
    </citation>
    <scope>NUCLEOTIDE SEQUENCE [LARGE SCALE GENOMIC DNA]</scope>
    <source>
        <strain evidence="1 2">S285</strain>
    </source>
</reference>
<organism evidence="1 2">
    <name type="scientific">Methylocystis bryophila</name>
    <dbReference type="NCBI Taxonomy" id="655015"/>
    <lineage>
        <taxon>Bacteria</taxon>
        <taxon>Pseudomonadati</taxon>
        <taxon>Pseudomonadota</taxon>
        <taxon>Alphaproteobacteria</taxon>
        <taxon>Hyphomicrobiales</taxon>
        <taxon>Methylocystaceae</taxon>
        <taxon>Methylocystis</taxon>
    </lineage>
</organism>
<keyword evidence="2" id="KW-1185">Reference proteome</keyword>
<dbReference type="InterPro" id="IPR009922">
    <property type="entry name" value="DUF1457"/>
</dbReference>
<dbReference type="PIRSF" id="PIRSF031878">
    <property type="entry name" value="UCP031878"/>
    <property type="match status" value="1"/>
</dbReference>
<dbReference type="EMBL" id="CP019948">
    <property type="protein sequence ID" value="ARN82789.1"/>
    <property type="molecule type" value="Genomic_DNA"/>
</dbReference>
<protein>
    <recommendedName>
        <fullName evidence="3">PAS domain-containing protein</fullName>
    </recommendedName>
</protein>
<evidence type="ECO:0000313" key="1">
    <source>
        <dbReference type="EMBL" id="ARN82789.1"/>
    </source>
</evidence>
<accession>A0A1W6MZ18</accession>
<proteinExistence type="predicted"/>
<sequence length="207" mass="22814">MRHSISKDLYAYWDRLRGARAAPDRNDIDPAAIRHLLADCFIVEIDQACLLPLRLSGTRLNALWGGEGRGAPFLGMWREADQRELAAAVLTVIDGATPIVGGVKARARAADSEEADPSRRALDLELLLLPLRHFGKTRSRVLGSLSPLGEVDWFGRVPAAKIEIVSLRTMNAREREGFGARPERPPFPPVEIGGRRFIVYEGGKARA</sequence>
<dbReference type="RefSeq" id="WP_158658856.1">
    <property type="nucleotide sequence ID" value="NZ_AP027149.1"/>
</dbReference>
<dbReference type="Pfam" id="PF07310">
    <property type="entry name" value="PAS_5"/>
    <property type="match status" value="1"/>
</dbReference>
<dbReference type="AlphaFoldDB" id="A0A1W6MZ18"/>
<evidence type="ECO:0000313" key="2">
    <source>
        <dbReference type="Proteomes" id="UP000193978"/>
    </source>
</evidence>
<evidence type="ECO:0008006" key="3">
    <source>
        <dbReference type="Google" id="ProtNLM"/>
    </source>
</evidence>
<gene>
    <name evidence="1" type="ORF">B1812_18735</name>
</gene>
<name>A0A1W6MZ18_9HYPH</name>
<dbReference type="Proteomes" id="UP000193978">
    <property type="component" value="Chromosome"/>
</dbReference>
<dbReference type="KEGG" id="mbry:B1812_18735"/>
<dbReference type="STRING" id="655015.B1812_18735"/>
<dbReference type="OrthoDB" id="8480244at2"/>